<evidence type="ECO:0000313" key="3">
    <source>
        <dbReference type="Proteomes" id="UP001216390"/>
    </source>
</evidence>
<sequence>MLDDDKVSALLARARREVDDGLLPAVQLAIGLDGEVVVDETFGADPATRFVPFSCTKALVGAALWRLVGDGDLDLTAPVATYVPAFATNDKEGVTVEQVLMHVGGFPTAPLGPGRWETREGRLEAFARWRLTLTPGETFMYHPTAGHWVLAEIIETLAGEPYADAVERLVTAPLGLPRLLGIPRDQQDGILDAVAVGEPPTADEMEEAFGVRVDLAALVPPDVAVGALLTLNAPEARELGVPGGGAVVRAADLARLYQAFLHDPEGLWDPEVLADATGTVRNQLPDLWGTPASRTRGGLVVAGDDGLAHRRGFGRTVSPRAFGHDGAGGQLAFADPETGLSVAYLTNGLDQHLIRQQRRDTAIASLAADLLPT</sequence>
<dbReference type="AlphaFoldDB" id="A0AAE9Y4Z9"/>
<dbReference type="EMBL" id="CP116942">
    <property type="protein sequence ID" value="WCO66405.1"/>
    <property type="molecule type" value="Genomic_DNA"/>
</dbReference>
<dbReference type="SUPFAM" id="SSF56601">
    <property type="entry name" value="beta-lactamase/transpeptidase-like"/>
    <property type="match status" value="1"/>
</dbReference>
<dbReference type="Pfam" id="PF00144">
    <property type="entry name" value="Beta-lactamase"/>
    <property type="match status" value="1"/>
</dbReference>
<keyword evidence="2" id="KW-0378">Hydrolase</keyword>
<protein>
    <submittedName>
        <fullName evidence="2">Serine hydrolase</fullName>
    </submittedName>
</protein>
<organism evidence="2 3">
    <name type="scientific">Iamia majanohamensis</name>
    <dbReference type="NCBI Taxonomy" id="467976"/>
    <lineage>
        <taxon>Bacteria</taxon>
        <taxon>Bacillati</taxon>
        <taxon>Actinomycetota</taxon>
        <taxon>Acidimicrobiia</taxon>
        <taxon>Acidimicrobiales</taxon>
        <taxon>Iamiaceae</taxon>
        <taxon>Iamia</taxon>
    </lineage>
</organism>
<dbReference type="Proteomes" id="UP001216390">
    <property type="component" value="Chromosome"/>
</dbReference>
<gene>
    <name evidence="2" type="ORF">PO878_18055</name>
</gene>
<name>A0AAE9Y4Z9_9ACTN</name>
<dbReference type="RefSeq" id="WP_272735928.1">
    <property type="nucleotide sequence ID" value="NZ_CP116942.1"/>
</dbReference>
<dbReference type="Gene3D" id="3.40.710.10">
    <property type="entry name" value="DD-peptidase/beta-lactamase superfamily"/>
    <property type="match status" value="1"/>
</dbReference>
<reference evidence="2" key="1">
    <citation type="submission" date="2023-01" db="EMBL/GenBank/DDBJ databases">
        <title>The diversity of Class Acidimicrobiia in South China Sea sediment environments and the proposal of Iamia marina sp. nov., a novel species of the genus Iamia.</title>
        <authorList>
            <person name="He Y."/>
            <person name="Tian X."/>
        </authorList>
    </citation>
    <scope>NUCLEOTIDE SEQUENCE</scope>
    <source>
        <strain evidence="2">DSM 19957</strain>
    </source>
</reference>
<evidence type="ECO:0000313" key="2">
    <source>
        <dbReference type="EMBL" id="WCO66405.1"/>
    </source>
</evidence>
<dbReference type="InterPro" id="IPR012338">
    <property type="entry name" value="Beta-lactam/transpept-like"/>
</dbReference>
<dbReference type="PANTHER" id="PTHR43283">
    <property type="entry name" value="BETA-LACTAMASE-RELATED"/>
    <property type="match status" value="1"/>
</dbReference>
<evidence type="ECO:0000259" key="1">
    <source>
        <dbReference type="Pfam" id="PF00144"/>
    </source>
</evidence>
<dbReference type="InterPro" id="IPR001466">
    <property type="entry name" value="Beta-lactam-related"/>
</dbReference>
<feature type="domain" description="Beta-lactamase-related" evidence="1">
    <location>
        <begin position="16"/>
        <end position="354"/>
    </location>
</feature>
<dbReference type="GO" id="GO:0016787">
    <property type="term" value="F:hydrolase activity"/>
    <property type="evidence" value="ECO:0007669"/>
    <property type="project" value="UniProtKB-KW"/>
</dbReference>
<proteinExistence type="predicted"/>
<dbReference type="KEGG" id="ima:PO878_18055"/>
<keyword evidence="3" id="KW-1185">Reference proteome</keyword>
<dbReference type="InterPro" id="IPR050789">
    <property type="entry name" value="Diverse_Enzym_Activities"/>
</dbReference>
<accession>A0AAE9Y4Z9</accession>